<dbReference type="RefSeq" id="WP_194561489.1">
    <property type="nucleotide sequence ID" value="NZ_JADKPV010000001.1"/>
</dbReference>
<dbReference type="GO" id="GO:0016987">
    <property type="term" value="F:sigma factor activity"/>
    <property type="evidence" value="ECO:0007669"/>
    <property type="project" value="UniProtKB-KW"/>
</dbReference>
<keyword evidence="4" id="KW-0804">Transcription</keyword>
<dbReference type="SUPFAM" id="SSF88659">
    <property type="entry name" value="Sigma3 and sigma4 domains of RNA polymerase sigma factors"/>
    <property type="match status" value="1"/>
</dbReference>
<dbReference type="InterPro" id="IPR007627">
    <property type="entry name" value="RNA_pol_sigma70_r2"/>
</dbReference>
<evidence type="ECO:0000259" key="6">
    <source>
        <dbReference type="Pfam" id="PF08281"/>
    </source>
</evidence>
<evidence type="ECO:0000256" key="4">
    <source>
        <dbReference type="ARBA" id="ARBA00023163"/>
    </source>
</evidence>
<evidence type="ECO:0000313" key="7">
    <source>
        <dbReference type="EMBL" id="MBF4500023.1"/>
    </source>
</evidence>
<dbReference type="NCBIfam" id="TIGR02937">
    <property type="entry name" value="sigma70-ECF"/>
    <property type="match status" value="1"/>
</dbReference>
<dbReference type="EMBL" id="JADKPV010000001">
    <property type="protein sequence ID" value="MBF4500023.1"/>
    <property type="molecule type" value="Genomic_DNA"/>
</dbReference>
<evidence type="ECO:0000259" key="5">
    <source>
        <dbReference type="Pfam" id="PF04542"/>
    </source>
</evidence>
<dbReference type="InterPro" id="IPR013249">
    <property type="entry name" value="RNA_pol_sigma70_r4_t2"/>
</dbReference>
<dbReference type="PANTHER" id="PTHR43133">
    <property type="entry name" value="RNA POLYMERASE ECF-TYPE SIGMA FACTO"/>
    <property type="match status" value="1"/>
</dbReference>
<feature type="domain" description="RNA polymerase sigma factor 70 region 4 type 2" evidence="6">
    <location>
        <begin position="127"/>
        <end position="177"/>
    </location>
</feature>
<organism evidence="7 8">
    <name type="scientific">Savagea serpentis</name>
    <dbReference type="NCBI Taxonomy" id="2785297"/>
    <lineage>
        <taxon>Bacteria</taxon>
        <taxon>Bacillati</taxon>
        <taxon>Bacillota</taxon>
        <taxon>Bacilli</taxon>
        <taxon>Bacillales</taxon>
        <taxon>Caryophanaceae</taxon>
        <taxon>Savagea</taxon>
    </lineage>
</organism>
<evidence type="ECO:0000256" key="3">
    <source>
        <dbReference type="ARBA" id="ARBA00023082"/>
    </source>
</evidence>
<dbReference type="Pfam" id="PF04542">
    <property type="entry name" value="Sigma70_r2"/>
    <property type="match status" value="1"/>
</dbReference>
<protein>
    <submittedName>
        <fullName evidence="7">Sigma-70 family RNA polymerase sigma factor</fullName>
    </submittedName>
</protein>
<sequence length="185" mass="22943">MTEWTNRVEQRNIRRVQKKQDRNAAEQIIRHYYDEMYRYFYKQTLNETLAFDLTQELMIRMLESLPTYDAKRASFRTWLYRIASRHLIDYYRSKAYQHMKRTEYVEDWTMYEAVEELTRPEVEERYEEVMRAIQQLSPDLQMIVRLKWFGAYTLKEISEQEQLPLSTVKTKYYRALQMVRLTQEE</sequence>
<dbReference type="InterPro" id="IPR013324">
    <property type="entry name" value="RNA_pol_sigma_r3/r4-like"/>
</dbReference>
<comment type="caution">
    <text evidence="7">The sequence shown here is derived from an EMBL/GenBank/DDBJ whole genome shotgun (WGS) entry which is preliminary data.</text>
</comment>
<evidence type="ECO:0000256" key="2">
    <source>
        <dbReference type="ARBA" id="ARBA00023015"/>
    </source>
</evidence>
<gene>
    <name evidence="7" type="ORF">IRY55_01505</name>
</gene>
<dbReference type="GO" id="GO:0003677">
    <property type="term" value="F:DNA binding"/>
    <property type="evidence" value="ECO:0007669"/>
    <property type="project" value="InterPro"/>
</dbReference>
<dbReference type="InterPro" id="IPR014284">
    <property type="entry name" value="RNA_pol_sigma-70_dom"/>
</dbReference>
<accession>A0A8J7KGP1</accession>
<dbReference type="Pfam" id="PF08281">
    <property type="entry name" value="Sigma70_r4_2"/>
    <property type="match status" value="1"/>
</dbReference>
<keyword evidence="8" id="KW-1185">Reference proteome</keyword>
<name>A0A8J7KGP1_9BACL</name>
<dbReference type="Gene3D" id="1.10.10.10">
    <property type="entry name" value="Winged helix-like DNA-binding domain superfamily/Winged helix DNA-binding domain"/>
    <property type="match status" value="1"/>
</dbReference>
<reference evidence="7" key="1">
    <citation type="submission" date="2020-11" db="EMBL/GenBank/DDBJ databases">
        <title>Multidrug resistant novel bacterium Savagea serpentis sp. nov., isolated from the scats of a vine snake (Ahaetulla nasuta).</title>
        <authorList>
            <person name="Venkata Ramana V."/>
            <person name="Vikas Patil S."/>
            <person name="Yogita Lugani V."/>
        </authorList>
    </citation>
    <scope>NUCLEOTIDE SEQUENCE</scope>
    <source>
        <strain evidence="7">SN6</strain>
    </source>
</reference>
<dbReference type="AlphaFoldDB" id="A0A8J7KGP1"/>
<feature type="domain" description="RNA polymerase sigma-70 region 2" evidence="5">
    <location>
        <begin position="28"/>
        <end position="94"/>
    </location>
</feature>
<dbReference type="PANTHER" id="PTHR43133:SF60">
    <property type="entry name" value="RNA POLYMERASE SIGMA FACTOR SIGV"/>
    <property type="match status" value="1"/>
</dbReference>
<dbReference type="GO" id="GO:0006352">
    <property type="term" value="P:DNA-templated transcription initiation"/>
    <property type="evidence" value="ECO:0007669"/>
    <property type="project" value="InterPro"/>
</dbReference>
<dbReference type="InterPro" id="IPR036388">
    <property type="entry name" value="WH-like_DNA-bd_sf"/>
</dbReference>
<dbReference type="SUPFAM" id="SSF88946">
    <property type="entry name" value="Sigma2 domain of RNA polymerase sigma factors"/>
    <property type="match status" value="1"/>
</dbReference>
<dbReference type="InterPro" id="IPR013325">
    <property type="entry name" value="RNA_pol_sigma_r2"/>
</dbReference>
<proteinExistence type="inferred from homology"/>
<comment type="similarity">
    <text evidence="1">Belongs to the sigma-70 factor family. ECF subfamily.</text>
</comment>
<dbReference type="InterPro" id="IPR039425">
    <property type="entry name" value="RNA_pol_sigma-70-like"/>
</dbReference>
<evidence type="ECO:0000256" key="1">
    <source>
        <dbReference type="ARBA" id="ARBA00010641"/>
    </source>
</evidence>
<evidence type="ECO:0000313" key="8">
    <source>
        <dbReference type="Proteomes" id="UP000622653"/>
    </source>
</evidence>
<dbReference type="Proteomes" id="UP000622653">
    <property type="component" value="Unassembled WGS sequence"/>
</dbReference>
<dbReference type="Gene3D" id="1.10.1740.10">
    <property type="match status" value="1"/>
</dbReference>
<keyword evidence="2" id="KW-0805">Transcription regulation</keyword>
<keyword evidence="3" id="KW-0731">Sigma factor</keyword>